<gene>
    <name evidence="1" type="ordered locus">AM1_F0030</name>
</gene>
<dbReference type="EMBL" id="CP000843">
    <property type="protein sequence ID" value="ABW33152.1"/>
    <property type="molecule type" value="Genomic_DNA"/>
</dbReference>
<geneLocation type="plasmid" evidence="1 2">
    <name>pREB6</name>
</geneLocation>
<organism evidence="1 2">
    <name type="scientific">Acaryochloris marina (strain MBIC 11017)</name>
    <dbReference type="NCBI Taxonomy" id="329726"/>
    <lineage>
        <taxon>Bacteria</taxon>
        <taxon>Bacillati</taxon>
        <taxon>Cyanobacteriota</taxon>
        <taxon>Cyanophyceae</taxon>
        <taxon>Acaryochloridales</taxon>
        <taxon>Acaryochloridaceae</taxon>
        <taxon>Acaryochloris</taxon>
    </lineage>
</organism>
<sequence length="102" mass="11795">MIRKFKTSNFYQENYIGYMEDGSFDEVLICTYICPGGTSLYQEDVWQQNSDINFEIFYLSEPAHAYLYIGCAHWFIPVAFAERLFSVFQTGKANACPGWTAD</sequence>
<evidence type="ECO:0000313" key="2">
    <source>
        <dbReference type="Proteomes" id="UP000000268"/>
    </source>
</evidence>
<accession>A8ZQ13</accession>
<proteinExistence type="predicted"/>
<dbReference type="Proteomes" id="UP000000268">
    <property type="component" value="Plasmid pREB6"/>
</dbReference>
<name>A8ZQ13_ACAM1</name>
<keyword evidence="1" id="KW-0614">Plasmid</keyword>
<reference evidence="1 2" key="1">
    <citation type="journal article" date="2008" name="Proc. Natl. Acad. Sci. U.S.A.">
        <title>Niche adaptation and genome expansion in the chlorophyll d-producing cyanobacterium Acaryochloris marina.</title>
        <authorList>
            <person name="Swingley W.D."/>
            <person name="Chen M."/>
            <person name="Cheung P.C."/>
            <person name="Conrad A.L."/>
            <person name="Dejesa L.C."/>
            <person name="Hao J."/>
            <person name="Honchak B.M."/>
            <person name="Karbach L.E."/>
            <person name="Kurdoglu A."/>
            <person name="Lahiri S."/>
            <person name="Mastrian S.D."/>
            <person name="Miyashita H."/>
            <person name="Page L."/>
            <person name="Ramakrishna P."/>
            <person name="Satoh S."/>
            <person name="Sattley W.M."/>
            <person name="Shimada Y."/>
            <person name="Taylor H.L."/>
            <person name="Tomo T."/>
            <person name="Tsuchiya T."/>
            <person name="Wang Z.T."/>
            <person name="Raymond J."/>
            <person name="Mimuro M."/>
            <person name="Blankenship R.E."/>
            <person name="Touchman J.W."/>
        </authorList>
    </citation>
    <scope>NUCLEOTIDE SEQUENCE [LARGE SCALE GENOMIC DNA]</scope>
    <source>
        <strain evidence="2">MBIC 11017</strain>
        <plasmid evidence="2">Plasmid pREB6</plasmid>
    </source>
</reference>
<protein>
    <submittedName>
        <fullName evidence="1">Uncharacterized protein</fullName>
    </submittedName>
</protein>
<dbReference type="HOGENOM" id="CLU_2271202_0_0_3"/>
<evidence type="ECO:0000313" key="1">
    <source>
        <dbReference type="EMBL" id="ABW33152.1"/>
    </source>
</evidence>
<dbReference type="KEGG" id="amr:AM1_F0030"/>
<dbReference type="AlphaFoldDB" id="A8ZQ13"/>
<keyword evidence="2" id="KW-1185">Reference proteome</keyword>